<sequence>MFAFSRPPPHSHSGTGKPKAPMTSAGELFTSTAQPSPAVRPAKPAIATFTRKVVRPAQPQASAGHERANTYLPTPSPAGSNRALSPVEVIADDDVDGVPIVLDEDSVVRPQEKKRKIEPESDSDSLSSADSVLASAATTSASRRVVLFDRWTSFTSDSKFFDRARALSLQLSGHATQVRRRKAHRLVAACSQRLARDAPCGYRVEAEKVDGLWVLDWEACVWEHSHDVQPGESEDEPADEEEDPEEDTEEEHQSASPQKKRRIEPEVRTQEKKNGPSDDELFERSTSSAPVPVPGLPKASDTFATVTDAYSAYVKAIVPVYGIGLYRQESSAETAFLCNRYITTRDMIGSGCAYKIALEVDSKTGRWKRDTTLSVLKHSHGPAIKILRDPNWRPTVRNADARKALGMPPFSSGEQPKTKQAPSKKPATSSKAARPADPSTSSSRAPAAKAAAPQRAGEAAREPVTPAPSLPTNKSRLHAAPSAPIPAPTKPPASSFAKEPPASSPPSPILPFLAALHSSLTPLAPHLSAAGFSTPEALTSLVLLEPAILDMTLEAVWARSASKKPQTHDTSGVSVIQAKLLARLLKDAGEELRAGGP</sequence>
<keyword evidence="3" id="KW-1185">Reference proteome</keyword>
<evidence type="ECO:0008006" key="4">
    <source>
        <dbReference type="Google" id="ProtNLM"/>
    </source>
</evidence>
<dbReference type="EMBL" id="BQKY01000003">
    <property type="protein sequence ID" value="GJN88292.1"/>
    <property type="molecule type" value="Genomic_DNA"/>
</dbReference>
<feature type="compositionally biased region" description="Acidic residues" evidence="1">
    <location>
        <begin position="232"/>
        <end position="250"/>
    </location>
</feature>
<feature type="compositionally biased region" description="Pro residues" evidence="1">
    <location>
        <begin position="1"/>
        <end position="10"/>
    </location>
</feature>
<feature type="region of interest" description="Disordered" evidence="1">
    <location>
        <begin position="226"/>
        <end position="297"/>
    </location>
</feature>
<evidence type="ECO:0000313" key="3">
    <source>
        <dbReference type="Proteomes" id="UP001342314"/>
    </source>
</evidence>
<feature type="compositionally biased region" description="Polar residues" evidence="1">
    <location>
        <begin position="412"/>
        <end position="431"/>
    </location>
</feature>
<feature type="compositionally biased region" description="Low complexity" evidence="1">
    <location>
        <begin position="492"/>
        <end position="501"/>
    </location>
</feature>
<feature type="compositionally biased region" description="Basic and acidic residues" evidence="1">
    <location>
        <begin position="106"/>
        <end position="119"/>
    </location>
</feature>
<feature type="region of interest" description="Disordered" evidence="1">
    <location>
        <begin position="1"/>
        <end position="82"/>
    </location>
</feature>
<accession>A0AAV5GG15</accession>
<feature type="region of interest" description="Disordered" evidence="1">
    <location>
        <begin position="102"/>
        <end position="129"/>
    </location>
</feature>
<evidence type="ECO:0000256" key="1">
    <source>
        <dbReference type="SAM" id="MobiDB-lite"/>
    </source>
</evidence>
<reference evidence="2 3" key="1">
    <citation type="submission" date="2021-12" db="EMBL/GenBank/DDBJ databases">
        <title>High titer production of polyol ester of fatty acids by Rhodotorula paludigena BS15 towards product separation-free biomass refinery.</title>
        <authorList>
            <person name="Mano J."/>
            <person name="Ono H."/>
            <person name="Tanaka T."/>
            <person name="Naito K."/>
            <person name="Sushida H."/>
            <person name="Ike M."/>
            <person name="Tokuyasu K."/>
            <person name="Kitaoka M."/>
        </authorList>
    </citation>
    <scope>NUCLEOTIDE SEQUENCE [LARGE SCALE GENOMIC DNA]</scope>
    <source>
        <strain evidence="2 3">BS15</strain>
    </source>
</reference>
<dbReference type="AlphaFoldDB" id="A0AAV5GG15"/>
<organism evidence="2 3">
    <name type="scientific">Rhodotorula paludigena</name>
    <dbReference type="NCBI Taxonomy" id="86838"/>
    <lineage>
        <taxon>Eukaryota</taxon>
        <taxon>Fungi</taxon>
        <taxon>Dikarya</taxon>
        <taxon>Basidiomycota</taxon>
        <taxon>Pucciniomycotina</taxon>
        <taxon>Microbotryomycetes</taxon>
        <taxon>Sporidiobolales</taxon>
        <taxon>Sporidiobolaceae</taxon>
        <taxon>Rhodotorula</taxon>
    </lineage>
</organism>
<evidence type="ECO:0000313" key="2">
    <source>
        <dbReference type="EMBL" id="GJN88292.1"/>
    </source>
</evidence>
<feature type="region of interest" description="Disordered" evidence="1">
    <location>
        <begin position="403"/>
        <end position="505"/>
    </location>
</feature>
<gene>
    <name evidence="2" type="ORF">Rhopal_001257-T1</name>
</gene>
<proteinExistence type="predicted"/>
<feature type="compositionally biased region" description="Low complexity" evidence="1">
    <location>
        <begin position="432"/>
        <end position="457"/>
    </location>
</feature>
<protein>
    <recommendedName>
        <fullName evidence="4">Proteophosphoglycan ppg4</fullName>
    </recommendedName>
</protein>
<name>A0AAV5GG15_9BASI</name>
<comment type="caution">
    <text evidence="2">The sequence shown here is derived from an EMBL/GenBank/DDBJ whole genome shotgun (WGS) entry which is preliminary data.</text>
</comment>
<feature type="compositionally biased region" description="Basic and acidic residues" evidence="1">
    <location>
        <begin position="263"/>
        <end position="276"/>
    </location>
</feature>
<dbReference type="Proteomes" id="UP001342314">
    <property type="component" value="Unassembled WGS sequence"/>
</dbReference>
<feature type="compositionally biased region" description="Polar residues" evidence="1">
    <location>
        <begin position="71"/>
        <end position="82"/>
    </location>
</feature>